<evidence type="ECO:0000256" key="4">
    <source>
        <dbReference type="SAM" id="Phobius"/>
    </source>
</evidence>
<dbReference type="Pfam" id="PF00535">
    <property type="entry name" value="Glycos_transf_2"/>
    <property type="match status" value="1"/>
</dbReference>
<evidence type="ECO:0000313" key="6">
    <source>
        <dbReference type="EMBL" id="SDK30144.1"/>
    </source>
</evidence>
<evidence type="ECO:0000256" key="3">
    <source>
        <dbReference type="ARBA" id="ARBA00022679"/>
    </source>
</evidence>
<organism evidence="6 7">
    <name type="scientific">Flavobacterium noncentrifugens</name>
    <dbReference type="NCBI Taxonomy" id="1128970"/>
    <lineage>
        <taxon>Bacteria</taxon>
        <taxon>Pseudomonadati</taxon>
        <taxon>Bacteroidota</taxon>
        <taxon>Flavobacteriia</taxon>
        <taxon>Flavobacteriales</taxon>
        <taxon>Flavobacteriaceae</taxon>
        <taxon>Flavobacterium</taxon>
    </lineage>
</organism>
<evidence type="ECO:0000259" key="5">
    <source>
        <dbReference type="Pfam" id="PF00535"/>
    </source>
</evidence>
<dbReference type="RefSeq" id="WP_091397357.1">
    <property type="nucleotide sequence ID" value="NZ_BKAI01000007.1"/>
</dbReference>
<keyword evidence="4" id="KW-0472">Membrane</keyword>
<dbReference type="STRING" id="1128970.SAMN04487935_3030"/>
<feature type="domain" description="Glycosyltransferase 2-like" evidence="5">
    <location>
        <begin position="42"/>
        <end position="213"/>
    </location>
</feature>
<evidence type="ECO:0000256" key="1">
    <source>
        <dbReference type="ARBA" id="ARBA00006739"/>
    </source>
</evidence>
<feature type="transmembrane region" description="Helical" evidence="4">
    <location>
        <begin position="342"/>
        <end position="363"/>
    </location>
</feature>
<dbReference type="PANTHER" id="PTHR43630">
    <property type="entry name" value="POLY-BETA-1,6-N-ACETYL-D-GLUCOSAMINE SYNTHASE"/>
    <property type="match status" value="1"/>
</dbReference>
<dbReference type="EMBL" id="FNEZ01000005">
    <property type="protein sequence ID" value="SDK30144.1"/>
    <property type="molecule type" value="Genomic_DNA"/>
</dbReference>
<evidence type="ECO:0000256" key="2">
    <source>
        <dbReference type="ARBA" id="ARBA00022676"/>
    </source>
</evidence>
<proteinExistence type="inferred from homology"/>
<dbReference type="Gene3D" id="3.90.550.10">
    <property type="entry name" value="Spore Coat Polysaccharide Biosynthesis Protein SpsA, Chain A"/>
    <property type="match status" value="1"/>
</dbReference>
<dbReference type="SUPFAM" id="SSF53448">
    <property type="entry name" value="Nucleotide-diphospho-sugar transferases"/>
    <property type="match status" value="1"/>
</dbReference>
<dbReference type="InterPro" id="IPR029044">
    <property type="entry name" value="Nucleotide-diphossugar_trans"/>
</dbReference>
<dbReference type="InterPro" id="IPR001173">
    <property type="entry name" value="Glyco_trans_2-like"/>
</dbReference>
<protein>
    <submittedName>
        <fullName evidence="6">Glycosyltransferase, catalytic subunit of cellulose synthase and poly-beta-1,6-N-acetylglucosamine synthase</fullName>
    </submittedName>
</protein>
<comment type="similarity">
    <text evidence="1">Belongs to the glycosyltransferase 2 family.</text>
</comment>
<dbReference type="OrthoDB" id="9805625at2"/>
<dbReference type="PANTHER" id="PTHR43630:SF1">
    <property type="entry name" value="POLY-BETA-1,6-N-ACETYL-D-GLUCOSAMINE SYNTHASE"/>
    <property type="match status" value="1"/>
</dbReference>
<feature type="transmembrane region" description="Helical" evidence="4">
    <location>
        <begin position="6"/>
        <end position="24"/>
    </location>
</feature>
<gene>
    <name evidence="6" type="ORF">SAMN04487935_3030</name>
</gene>
<keyword evidence="4" id="KW-1133">Transmembrane helix</keyword>
<dbReference type="Proteomes" id="UP000199580">
    <property type="component" value="Unassembled WGS sequence"/>
</dbReference>
<dbReference type="AlphaFoldDB" id="A0A1G9ATD7"/>
<keyword evidence="4" id="KW-0812">Transmembrane</keyword>
<keyword evidence="3 6" id="KW-0808">Transferase</keyword>
<keyword evidence="2" id="KW-0328">Glycosyltransferase</keyword>
<reference evidence="6 7" key="1">
    <citation type="submission" date="2016-10" db="EMBL/GenBank/DDBJ databases">
        <authorList>
            <person name="de Groot N.N."/>
        </authorList>
    </citation>
    <scope>NUCLEOTIDE SEQUENCE [LARGE SCALE GENOMIC DNA]</scope>
    <source>
        <strain evidence="6 7">CGMCC 1.10076</strain>
    </source>
</reference>
<dbReference type="CDD" id="cd04192">
    <property type="entry name" value="GT_2_like_e"/>
    <property type="match status" value="1"/>
</dbReference>
<name>A0A1G9ATD7_9FLAO</name>
<dbReference type="GO" id="GO:0016757">
    <property type="term" value="F:glycosyltransferase activity"/>
    <property type="evidence" value="ECO:0007669"/>
    <property type="project" value="UniProtKB-KW"/>
</dbReference>
<sequence length="373" mass="42473">MIFLIVLIFILIYYVTVLQLIYGFKKVPLFVAEKSTPEIFFSIVVPFRDEAENLPELLESFRKLDYPVDLFELILIDDFSKDNSVRMVYNWRMANGSYQVTLLENIKISGSPKKDAISRAVPIVKSEWIVTTDADCVVNANWLRTLDAFIRNENVAMVAGSVSYIHPKSFLHHFQQLDLTSLQGATIGSFGMNLGFMCNGANFAYTKSLFQELGGFGGNNNLASGDDVFLLQKAVAKFPEKVKYLKSETNIVLTKPENSWKTLFNQRVRWASKTGSYQSVFGKDLAVIVFTANLCCTMAFALCLFSNFCWLEFGILFSIKFSIDAILLYKTNQFLTGKRLRFLILGSLFYPFFCVAVALYAMFGKYEWKGRKF</sequence>
<keyword evidence="7" id="KW-1185">Reference proteome</keyword>
<accession>A0A1G9ATD7</accession>
<evidence type="ECO:0000313" key="7">
    <source>
        <dbReference type="Proteomes" id="UP000199580"/>
    </source>
</evidence>